<organism evidence="6 7">
    <name type="scientific">Aeromicrobium ginsengisoli</name>
    <dbReference type="NCBI Taxonomy" id="363867"/>
    <lineage>
        <taxon>Bacteria</taxon>
        <taxon>Bacillati</taxon>
        <taxon>Actinomycetota</taxon>
        <taxon>Actinomycetes</taxon>
        <taxon>Propionibacteriales</taxon>
        <taxon>Nocardioidaceae</taxon>
        <taxon>Aeromicrobium</taxon>
    </lineage>
</organism>
<dbReference type="OrthoDB" id="9808843at2"/>
<gene>
    <name evidence="6" type="ORF">ESP70_007710</name>
</gene>
<dbReference type="EMBL" id="SDPQ02000002">
    <property type="protein sequence ID" value="KAA1398278.1"/>
    <property type="molecule type" value="Genomic_DNA"/>
</dbReference>
<evidence type="ECO:0000256" key="3">
    <source>
        <dbReference type="PROSITE-ProRule" id="PRU00169"/>
    </source>
</evidence>
<evidence type="ECO:0000313" key="6">
    <source>
        <dbReference type="EMBL" id="KAA1398278.1"/>
    </source>
</evidence>
<dbReference type="CDD" id="cd06170">
    <property type="entry name" value="LuxR_C_like"/>
    <property type="match status" value="1"/>
</dbReference>
<name>A0A5M4FGB5_9ACTN</name>
<dbReference type="SUPFAM" id="SSF46894">
    <property type="entry name" value="C-terminal effector domain of the bipartite response regulators"/>
    <property type="match status" value="1"/>
</dbReference>
<dbReference type="PANTHER" id="PTHR43214">
    <property type="entry name" value="TWO-COMPONENT RESPONSE REGULATOR"/>
    <property type="match status" value="1"/>
</dbReference>
<dbReference type="InterPro" id="IPR011006">
    <property type="entry name" value="CheY-like_superfamily"/>
</dbReference>
<feature type="modified residue" description="4-aspartylphosphate" evidence="3">
    <location>
        <position position="50"/>
    </location>
</feature>
<dbReference type="PROSITE" id="PS50110">
    <property type="entry name" value="RESPONSE_REGULATORY"/>
    <property type="match status" value="1"/>
</dbReference>
<dbReference type="InterPro" id="IPR058245">
    <property type="entry name" value="NreC/VraR/RcsB-like_REC"/>
</dbReference>
<accession>A0A5M4FGB5</accession>
<proteinExistence type="predicted"/>
<dbReference type="PROSITE" id="PS50043">
    <property type="entry name" value="HTH_LUXR_2"/>
    <property type="match status" value="1"/>
</dbReference>
<dbReference type="InterPro" id="IPR001789">
    <property type="entry name" value="Sig_transdc_resp-reg_receiver"/>
</dbReference>
<dbReference type="InterPro" id="IPR000792">
    <property type="entry name" value="Tscrpt_reg_LuxR_C"/>
</dbReference>
<dbReference type="Pfam" id="PF00196">
    <property type="entry name" value="GerE"/>
    <property type="match status" value="1"/>
</dbReference>
<feature type="domain" description="HTH luxR-type" evidence="4">
    <location>
        <begin position="140"/>
        <end position="205"/>
    </location>
</feature>
<dbReference type="GO" id="GO:0000160">
    <property type="term" value="P:phosphorelay signal transduction system"/>
    <property type="evidence" value="ECO:0007669"/>
    <property type="project" value="InterPro"/>
</dbReference>
<sequence length="210" mass="22514">MLADDHPVVRGGLRALLESIDGYEVVGEAVDGEGAVRETQLQRPDVVLMDIRMPGIDGLEATRRLRAAVPEAMVLVLTMFDDDDTVFAAMQAGARGYLLKGAQQDEIDRAIRAVVAGEAIFGPGVAARVLGHFSEPRVVADVPFPELTDREREVLDLVAAGKRNHAIADELALAPKTVANHISSIFAKLAVSDRSAAIVRARDEGLGRSR</sequence>
<evidence type="ECO:0000256" key="1">
    <source>
        <dbReference type="ARBA" id="ARBA00022553"/>
    </source>
</evidence>
<dbReference type="Pfam" id="PF00072">
    <property type="entry name" value="Response_reg"/>
    <property type="match status" value="1"/>
</dbReference>
<evidence type="ECO:0000256" key="2">
    <source>
        <dbReference type="ARBA" id="ARBA00023125"/>
    </source>
</evidence>
<keyword evidence="1 3" id="KW-0597">Phosphoprotein</keyword>
<dbReference type="SUPFAM" id="SSF52172">
    <property type="entry name" value="CheY-like"/>
    <property type="match status" value="1"/>
</dbReference>
<dbReference type="PRINTS" id="PR00038">
    <property type="entry name" value="HTHLUXR"/>
</dbReference>
<dbReference type="InterPro" id="IPR039420">
    <property type="entry name" value="WalR-like"/>
</dbReference>
<dbReference type="AlphaFoldDB" id="A0A5M4FGB5"/>
<protein>
    <submittedName>
        <fullName evidence="6">Response regulator transcription factor</fullName>
    </submittedName>
</protein>
<evidence type="ECO:0000259" key="4">
    <source>
        <dbReference type="PROSITE" id="PS50043"/>
    </source>
</evidence>
<comment type="caution">
    <text evidence="6">The sequence shown here is derived from an EMBL/GenBank/DDBJ whole genome shotgun (WGS) entry which is preliminary data.</text>
</comment>
<dbReference type="Gene3D" id="3.40.50.2300">
    <property type="match status" value="1"/>
</dbReference>
<dbReference type="CDD" id="cd17535">
    <property type="entry name" value="REC_NarL-like"/>
    <property type="match status" value="1"/>
</dbReference>
<reference evidence="6" key="1">
    <citation type="submission" date="2019-09" db="EMBL/GenBank/DDBJ databases">
        <authorList>
            <person name="Li J."/>
        </authorList>
    </citation>
    <scope>NUCLEOTIDE SEQUENCE [LARGE SCALE GENOMIC DNA]</scope>
    <source>
        <strain evidence="6">JCM 14732</strain>
    </source>
</reference>
<keyword evidence="2" id="KW-0238">DNA-binding</keyword>
<dbReference type="InterPro" id="IPR016032">
    <property type="entry name" value="Sig_transdc_resp-reg_C-effctor"/>
</dbReference>
<feature type="domain" description="Response regulatory" evidence="5">
    <location>
        <begin position="1"/>
        <end position="115"/>
    </location>
</feature>
<evidence type="ECO:0000313" key="7">
    <source>
        <dbReference type="Proteomes" id="UP000380867"/>
    </source>
</evidence>
<dbReference type="GO" id="GO:0006355">
    <property type="term" value="P:regulation of DNA-templated transcription"/>
    <property type="evidence" value="ECO:0007669"/>
    <property type="project" value="InterPro"/>
</dbReference>
<keyword evidence="7" id="KW-1185">Reference proteome</keyword>
<dbReference type="Proteomes" id="UP000380867">
    <property type="component" value="Unassembled WGS sequence"/>
</dbReference>
<dbReference type="SMART" id="SM00421">
    <property type="entry name" value="HTH_LUXR"/>
    <property type="match status" value="1"/>
</dbReference>
<evidence type="ECO:0000259" key="5">
    <source>
        <dbReference type="PROSITE" id="PS50110"/>
    </source>
</evidence>
<dbReference type="PROSITE" id="PS00622">
    <property type="entry name" value="HTH_LUXR_1"/>
    <property type="match status" value="1"/>
</dbReference>
<dbReference type="GO" id="GO:0003677">
    <property type="term" value="F:DNA binding"/>
    <property type="evidence" value="ECO:0007669"/>
    <property type="project" value="UniProtKB-KW"/>
</dbReference>
<dbReference type="SMART" id="SM00448">
    <property type="entry name" value="REC"/>
    <property type="match status" value="1"/>
</dbReference>